<gene>
    <name evidence="1" type="ORF">X943_000071</name>
</gene>
<reference evidence="1" key="1">
    <citation type="journal article" date="2014" name="Nucleic Acids Res.">
        <title>The evolutionary dynamics of variant antigen genes in Babesia reveal a history of genomic innovation underlying host-parasite interaction.</title>
        <authorList>
            <person name="Jackson A.P."/>
            <person name="Otto T.D."/>
            <person name="Darby A."/>
            <person name="Ramaprasad A."/>
            <person name="Xia D."/>
            <person name="Echaide I.E."/>
            <person name="Farber M."/>
            <person name="Gahlot S."/>
            <person name="Gamble J."/>
            <person name="Gupta D."/>
            <person name="Gupta Y."/>
            <person name="Jackson L."/>
            <person name="Malandrin L."/>
            <person name="Malas T.B."/>
            <person name="Moussa E."/>
            <person name="Nair M."/>
            <person name="Reid A.J."/>
            <person name="Sanders M."/>
            <person name="Sharma J."/>
            <person name="Tracey A."/>
            <person name="Quail M.A."/>
            <person name="Weir W."/>
            <person name="Wastling J.M."/>
            <person name="Hall N."/>
            <person name="Willadsen P."/>
            <person name="Lingelbach K."/>
            <person name="Shiels B."/>
            <person name="Tait A."/>
            <person name="Berriman M."/>
            <person name="Allred D.R."/>
            <person name="Pain A."/>
        </authorList>
    </citation>
    <scope>NUCLEOTIDE SEQUENCE</scope>
    <source>
        <strain evidence="1">1802A</strain>
    </source>
</reference>
<evidence type="ECO:0000313" key="2">
    <source>
        <dbReference type="Proteomes" id="UP001195914"/>
    </source>
</evidence>
<protein>
    <submittedName>
        <fullName evidence="1">Uncharacterized protein</fullName>
    </submittedName>
</protein>
<proteinExistence type="predicted"/>
<reference evidence="1" key="2">
    <citation type="submission" date="2021-05" db="EMBL/GenBank/DDBJ databases">
        <authorList>
            <person name="Pain A."/>
        </authorList>
    </citation>
    <scope>NUCLEOTIDE SEQUENCE</scope>
    <source>
        <strain evidence="1">1802A</strain>
    </source>
</reference>
<accession>A0AAD9GCI4</accession>
<evidence type="ECO:0000313" key="1">
    <source>
        <dbReference type="EMBL" id="KAK1935867.1"/>
    </source>
</evidence>
<sequence>MTEDCPKFQGPKDLKDILELLYNLHNSSAKEAEKAVCKNFLQDVKTYCRDDYLTNFYNSSGSSGFLPSVVEAAYEVHKKITSKVNNSPYRHIKATDTVCISKSVQALKVNLPKAFSALYYLYFMTSQDCSAIGGATWNSFKVRDTEGSYYLGQWITGMPTVRMEGLIKGGYQPGDLHKSNGGRDIAEELKKAVSIQPSSNDGSLQNALCGLLFACEWEYALTGHACLFLYKFCEKVMEDQSRNVLRGILNGEPSNIKFDVLSSVCTELQERLLPFTDRGAGSSYLNAVCQGDNTSLFDSIWNDAFFVAYCKWLTSSLDNIISALDEMSKKCPTWGTTALNWAADAGPFRYGFVFMNQKWQNELTQGRSSTLQAQITELTASLQSLLNCLKGDSSPTSERITTEPAKSSPGLTAAGASVGVISLGGAGAGVAYGFNLFGLKDIMSGVFGAIRGLVVGF</sequence>
<name>A0AAD9GCI4_BABDI</name>
<dbReference type="EMBL" id="JAHBMH010000044">
    <property type="protein sequence ID" value="KAK1935867.1"/>
    <property type="molecule type" value="Genomic_DNA"/>
</dbReference>
<dbReference type="AlphaFoldDB" id="A0AAD9GCI4"/>
<keyword evidence="2" id="KW-1185">Reference proteome</keyword>
<dbReference type="Proteomes" id="UP001195914">
    <property type="component" value="Unassembled WGS sequence"/>
</dbReference>
<comment type="caution">
    <text evidence="1">The sequence shown here is derived from an EMBL/GenBank/DDBJ whole genome shotgun (WGS) entry which is preliminary data.</text>
</comment>
<organism evidence="1 2">
    <name type="scientific">Babesia divergens</name>
    <dbReference type="NCBI Taxonomy" id="32595"/>
    <lineage>
        <taxon>Eukaryota</taxon>
        <taxon>Sar</taxon>
        <taxon>Alveolata</taxon>
        <taxon>Apicomplexa</taxon>
        <taxon>Aconoidasida</taxon>
        <taxon>Piroplasmida</taxon>
        <taxon>Babesiidae</taxon>
        <taxon>Babesia</taxon>
    </lineage>
</organism>